<gene>
    <name evidence="1" type="ORF">RSSM_01781</name>
</gene>
<comment type="caution">
    <text evidence="1">The sequence shown here is derived from an EMBL/GenBank/DDBJ whole genome shotgun (WGS) entry which is preliminary data.</text>
</comment>
<organism evidence="1 2">
    <name type="scientific">Rhodopirellula sallentina SM41</name>
    <dbReference type="NCBI Taxonomy" id="1263870"/>
    <lineage>
        <taxon>Bacteria</taxon>
        <taxon>Pseudomonadati</taxon>
        <taxon>Planctomycetota</taxon>
        <taxon>Planctomycetia</taxon>
        <taxon>Pirellulales</taxon>
        <taxon>Pirellulaceae</taxon>
        <taxon>Rhodopirellula</taxon>
    </lineage>
</organism>
<dbReference type="InterPro" id="IPR004714">
    <property type="entry name" value="Cyt_oxidase_maturation_cbb3"/>
</dbReference>
<protein>
    <submittedName>
        <fullName evidence="1">Cytochrome oxidase maturation protein cbb3-type</fullName>
    </submittedName>
</protein>
<dbReference type="AlphaFoldDB" id="M5U5P9"/>
<dbReference type="PANTHER" id="PTHR41532:SF1">
    <property type="entry name" value="FIXS PROTEIN"/>
    <property type="match status" value="1"/>
</dbReference>
<dbReference type="Proteomes" id="UP000011885">
    <property type="component" value="Unassembled WGS sequence"/>
</dbReference>
<dbReference type="RefSeq" id="WP_008676490.1">
    <property type="nucleotide sequence ID" value="NZ_ANOH01000122.1"/>
</dbReference>
<keyword evidence="2" id="KW-1185">Reference proteome</keyword>
<dbReference type="PANTHER" id="PTHR41532">
    <property type="entry name" value="FIXS PROTEIN"/>
    <property type="match status" value="1"/>
</dbReference>
<dbReference type="NCBIfam" id="TIGR00847">
    <property type="entry name" value="ccoS"/>
    <property type="match status" value="1"/>
</dbReference>
<dbReference type="PATRIC" id="fig|1263870.3.peg.1906"/>
<dbReference type="Pfam" id="PF03597">
    <property type="entry name" value="FixS"/>
    <property type="match status" value="1"/>
</dbReference>
<reference evidence="1 2" key="1">
    <citation type="journal article" date="2013" name="Mar. Genomics">
        <title>Expression of sulfatases in Rhodopirellula baltica and the diversity of sulfatases in the genus Rhodopirellula.</title>
        <authorList>
            <person name="Wegner C.E."/>
            <person name="Richter-Heitmann T."/>
            <person name="Klindworth A."/>
            <person name="Klockow C."/>
            <person name="Richter M."/>
            <person name="Achstetter T."/>
            <person name="Glockner F.O."/>
            <person name="Harder J."/>
        </authorList>
    </citation>
    <scope>NUCLEOTIDE SEQUENCE [LARGE SCALE GENOMIC DNA]</scope>
    <source>
        <strain evidence="1 2">SM41</strain>
    </source>
</reference>
<accession>M5U5P9</accession>
<evidence type="ECO:0000313" key="2">
    <source>
        <dbReference type="Proteomes" id="UP000011885"/>
    </source>
</evidence>
<name>M5U5P9_9BACT</name>
<sequence length="52" mass="5596">MSVLFVALPIALILGGGGVLACILCIRGGQYDDLDTPSVRMLIDEEMKRESD</sequence>
<dbReference type="EMBL" id="ANOH01000122">
    <property type="protein sequence ID" value="EMI56777.1"/>
    <property type="molecule type" value="Genomic_DNA"/>
</dbReference>
<evidence type="ECO:0000313" key="1">
    <source>
        <dbReference type="EMBL" id="EMI56777.1"/>
    </source>
</evidence>
<proteinExistence type="predicted"/>